<comment type="caution">
    <text evidence="3">The sequence shown here is derived from an EMBL/GenBank/DDBJ whole genome shotgun (WGS) entry which is preliminary data.</text>
</comment>
<evidence type="ECO:0000256" key="1">
    <source>
        <dbReference type="SAM" id="MobiDB-lite"/>
    </source>
</evidence>
<feature type="region of interest" description="Disordered" evidence="1">
    <location>
        <begin position="110"/>
        <end position="154"/>
    </location>
</feature>
<accession>A0ABR4IW94</accession>
<evidence type="ECO:0008006" key="5">
    <source>
        <dbReference type="Google" id="ProtNLM"/>
    </source>
</evidence>
<evidence type="ECO:0000313" key="3">
    <source>
        <dbReference type="EMBL" id="KAL2832024.1"/>
    </source>
</evidence>
<gene>
    <name evidence="3" type="ORF">BDW59DRAFT_139565</name>
</gene>
<feature type="chain" id="PRO_5047208503" description="GPI anchored serine-threonine rich protein" evidence="2">
    <location>
        <begin position="19"/>
        <end position="177"/>
    </location>
</feature>
<proteinExistence type="predicted"/>
<feature type="signal peptide" evidence="2">
    <location>
        <begin position="1"/>
        <end position="18"/>
    </location>
</feature>
<reference evidence="3 4" key="1">
    <citation type="submission" date="2024-07" db="EMBL/GenBank/DDBJ databases">
        <title>Section-level genome sequencing and comparative genomics of Aspergillus sections Usti and Cavernicolus.</title>
        <authorList>
            <consortium name="Lawrence Berkeley National Laboratory"/>
            <person name="Nybo J.L."/>
            <person name="Vesth T.C."/>
            <person name="Theobald S."/>
            <person name="Frisvad J.C."/>
            <person name="Larsen T.O."/>
            <person name="Kjaerboelling I."/>
            <person name="Rothschild-Mancinelli K."/>
            <person name="Lyhne E.K."/>
            <person name="Kogle M.E."/>
            <person name="Barry K."/>
            <person name="Clum A."/>
            <person name="Na H."/>
            <person name="Ledsgaard L."/>
            <person name="Lin J."/>
            <person name="Lipzen A."/>
            <person name="Kuo A."/>
            <person name="Riley R."/>
            <person name="Mondo S."/>
            <person name="LaButti K."/>
            <person name="Haridas S."/>
            <person name="Pangalinan J."/>
            <person name="Salamov A.A."/>
            <person name="Simmons B.A."/>
            <person name="Magnuson J.K."/>
            <person name="Chen J."/>
            <person name="Drula E."/>
            <person name="Henrissat B."/>
            <person name="Wiebenga A."/>
            <person name="Lubbers R.J."/>
            <person name="Gomes A.C."/>
            <person name="Makela M.R."/>
            <person name="Stajich J."/>
            <person name="Grigoriev I.V."/>
            <person name="Mortensen U.H."/>
            <person name="De vries R.P."/>
            <person name="Baker S.E."/>
            <person name="Andersen M.R."/>
        </authorList>
    </citation>
    <scope>NUCLEOTIDE SEQUENCE [LARGE SCALE GENOMIC DNA]</scope>
    <source>
        <strain evidence="3 4">CBS 600.67</strain>
    </source>
</reference>
<keyword evidence="4" id="KW-1185">Reference proteome</keyword>
<organism evidence="3 4">
    <name type="scientific">Aspergillus cavernicola</name>
    <dbReference type="NCBI Taxonomy" id="176166"/>
    <lineage>
        <taxon>Eukaryota</taxon>
        <taxon>Fungi</taxon>
        <taxon>Dikarya</taxon>
        <taxon>Ascomycota</taxon>
        <taxon>Pezizomycotina</taxon>
        <taxon>Eurotiomycetes</taxon>
        <taxon>Eurotiomycetidae</taxon>
        <taxon>Eurotiales</taxon>
        <taxon>Aspergillaceae</taxon>
        <taxon>Aspergillus</taxon>
        <taxon>Aspergillus subgen. Nidulantes</taxon>
    </lineage>
</organism>
<dbReference type="Proteomes" id="UP001610335">
    <property type="component" value="Unassembled WGS sequence"/>
</dbReference>
<evidence type="ECO:0000313" key="4">
    <source>
        <dbReference type="Proteomes" id="UP001610335"/>
    </source>
</evidence>
<keyword evidence="2" id="KW-0732">Signal</keyword>
<sequence>MRLLSVLPLLAASVPVLAQGTETSTISTTSTTSTPQAASTCEAQNILDTCIRSIQAQVDACGPNEWGCLCEQTNNLLTCYNNCPEDTGRTGVEQQRVSYCNAAGLVSSSSTTSRTATSTNTSTSTATSTSTSTDSEETGATTTSSGAASAETSDDAAVGSVRVDMGLLGLVVLGVLF</sequence>
<evidence type="ECO:0000256" key="2">
    <source>
        <dbReference type="SAM" id="SignalP"/>
    </source>
</evidence>
<protein>
    <recommendedName>
        <fullName evidence="5">GPI anchored serine-threonine rich protein</fullName>
    </recommendedName>
</protein>
<dbReference type="EMBL" id="JBFXLS010000007">
    <property type="protein sequence ID" value="KAL2832024.1"/>
    <property type="molecule type" value="Genomic_DNA"/>
</dbReference>
<name>A0ABR4IW94_9EURO</name>